<sequence>MTDMEKLKDSLDFVSDAVRSNQVENGIPSLYFLWGLLIFIGFALADLAPQLTVYYFLVASTAGGLFSWWLGERTARCTGINNSTFGRKYGWHWLVTGIGFLLILATMIAKPNAAGPEQFLLLAGLSYSLAGIHLIRPLLYSGILMLASYLLIILLTPPYAWVLSGLAIGCGLVWTGLVQRARQTNGAAQ</sequence>
<dbReference type="Proteomes" id="UP001055658">
    <property type="component" value="Chromosome"/>
</dbReference>
<keyword evidence="1" id="KW-1133">Transmembrane helix</keyword>
<gene>
    <name evidence="2" type="ORF">MJO52_20655</name>
</gene>
<feature type="transmembrane region" description="Helical" evidence="1">
    <location>
        <begin position="120"/>
        <end position="153"/>
    </location>
</feature>
<reference evidence="2" key="1">
    <citation type="submission" date="2022-02" db="EMBL/GenBank/DDBJ databases">
        <title>Coral-associated bacteria.</title>
        <authorList>
            <person name="Tang K."/>
            <person name="Wang X."/>
        </authorList>
    </citation>
    <scope>NUCLEOTIDE SEQUENCE</scope>
    <source>
        <strain evidence="2">SCSIO 43006</strain>
    </source>
</reference>
<feature type="transmembrane region" description="Helical" evidence="1">
    <location>
        <begin position="90"/>
        <end position="108"/>
    </location>
</feature>
<protein>
    <submittedName>
        <fullName evidence="2">Uncharacterized protein</fullName>
    </submittedName>
</protein>
<accession>A0ABY4VG47</accession>
<organism evidence="2 3">
    <name type="scientific">Microbulbifer variabilis</name>
    <dbReference type="NCBI Taxonomy" id="266805"/>
    <lineage>
        <taxon>Bacteria</taxon>
        <taxon>Pseudomonadati</taxon>
        <taxon>Pseudomonadota</taxon>
        <taxon>Gammaproteobacteria</taxon>
        <taxon>Cellvibrionales</taxon>
        <taxon>Microbulbiferaceae</taxon>
        <taxon>Microbulbifer</taxon>
    </lineage>
</organism>
<evidence type="ECO:0000256" key="1">
    <source>
        <dbReference type="SAM" id="Phobius"/>
    </source>
</evidence>
<name>A0ABY4VG47_9GAMM</name>
<feature type="transmembrane region" description="Helical" evidence="1">
    <location>
        <begin position="52"/>
        <end position="70"/>
    </location>
</feature>
<feature type="transmembrane region" description="Helical" evidence="1">
    <location>
        <begin position="26"/>
        <end position="45"/>
    </location>
</feature>
<keyword evidence="1" id="KW-0812">Transmembrane</keyword>
<dbReference type="RefSeq" id="WP_252083846.1">
    <property type="nucleotide sequence ID" value="NZ_CP092418.1"/>
</dbReference>
<evidence type="ECO:0000313" key="3">
    <source>
        <dbReference type="Proteomes" id="UP001055658"/>
    </source>
</evidence>
<dbReference type="EMBL" id="CP092418">
    <property type="protein sequence ID" value="USD21437.1"/>
    <property type="molecule type" value="Genomic_DNA"/>
</dbReference>
<keyword evidence="1" id="KW-0472">Membrane</keyword>
<feature type="transmembrane region" description="Helical" evidence="1">
    <location>
        <begin position="159"/>
        <end position="178"/>
    </location>
</feature>
<evidence type="ECO:0000313" key="2">
    <source>
        <dbReference type="EMBL" id="USD21437.1"/>
    </source>
</evidence>
<keyword evidence="3" id="KW-1185">Reference proteome</keyword>
<proteinExistence type="predicted"/>